<keyword evidence="2" id="KW-0812">Transmembrane</keyword>
<comment type="caution">
    <text evidence="3">The sequence shown here is derived from an EMBL/GenBank/DDBJ whole genome shotgun (WGS) entry which is preliminary data.</text>
</comment>
<name>A0ABP6TCM0_9ACTN</name>
<feature type="region of interest" description="Disordered" evidence="1">
    <location>
        <begin position="356"/>
        <end position="385"/>
    </location>
</feature>
<evidence type="ECO:0000313" key="4">
    <source>
        <dbReference type="Proteomes" id="UP001501676"/>
    </source>
</evidence>
<feature type="transmembrane region" description="Helical" evidence="2">
    <location>
        <begin position="54"/>
        <end position="73"/>
    </location>
</feature>
<protein>
    <recommendedName>
        <fullName evidence="5">DUF4407 domain-containing protein</fullName>
    </recommendedName>
</protein>
<sequence>MGRFLIWLSGANREVLAKTPGESGKYEGLGGVVLTTAVMAALSAGLALHLALQAPIVVCVAIGLFWGLAIANLDRWLVGAFPRRDTVGKNFLQALPRLLMALLIGVVVSTPLVLRVFNNEIEKEIAAQHDVTRDQERRAIFARYQVGVWEKKVATDEAYLAAKDGNDQVVKDQPNVKAAARAAYQADQAYKRALDSGVRVEAASNERDARRRQYSAAVASAVTHLHTVGNQNIGADRQELERRRDGQAAALQESADTISRNKGLLMRVEALSSLRSKDSGVQATYLVLWAFITLVEVLPVLLKFLMTLGAPGPYEVALASYNQDQIKSAEQHIEHASKAREEELAARARLRTKQTELSAELGEQEMRRRLDRASQRTSGSTLFGP</sequence>
<gene>
    <name evidence="3" type="ORF">GCM10020369_81020</name>
</gene>
<feature type="transmembrane region" description="Helical" evidence="2">
    <location>
        <begin position="28"/>
        <end position="48"/>
    </location>
</feature>
<reference evidence="4" key="1">
    <citation type="journal article" date="2019" name="Int. J. Syst. Evol. Microbiol.">
        <title>The Global Catalogue of Microorganisms (GCM) 10K type strain sequencing project: providing services to taxonomists for standard genome sequencing and annotation.</title>
        <authorList>
            <consortium name="The Broad Institute Genomics Platform"/>
            <consortium name="The Broad Institute Genome Sequencing Center for Infectious Disease"/>
            <person name="Wu L."/>
            <person name="Ma J."/>
        </authorList>
    </citation>
    <scope>NUCLEOTIDE SEQUENCE [LARGE SCALE GENOMIC DNA]</scope>
    <source>
        <strain evidence="4">JCM 9458</strain>
    </source>
</reference>
<keyword evidence="2" id="KW-1133">Transmembrane helix</keyword>
<dbReference type="EMBL" id="BAAAYN010000079">
    <property type="protein sequence ID" value="GAA3398212.1"/>
    <property type="molecule type" value="Genomic_DNA"/>
</dbReference>
<dbReference type="InterPro" id="IPR025519">
    <property type="entry name" value="DUF4407"/>
</dbReference>
<keyword evidence="2" id="KW-0472">Membrane</keyword>
<feature type="transmembrane region" description="Helical" evidence="2">
    <location>
        <begin position="94"/>
        <end position="114"/>
    </location>
</feature>
<accession>A0ABP6TCM0</accession>
<dbReference type="Pfam" id="PF14362">
    <property type="entry name" value="DUF4407"/>
    <property type="match status" value="1"/>
</dbReference>
<dbReference type="RefSeq" id="WP_376981421.1">
    <property type="nucleotide sequence ID" value="NZ_JBHMDE010000050.1"/>
</dbReference>
<evidence type="ECO:0000256" key="1">
    <source>
        <dbReference type="SAM" id="MobiDB-lite"/>
    </source>
</evidence>
<feature type="compositionally biased region" description="Polar residues" evidence="1">
    <location>
        <begin position="375"/>
        <end position="385"/>
    </location>
</feature>
<evidence type="ECO:0000256" key="2">
    <source>
        <dbReference type="SAM" id="Phobius"/>
    </source>
</evidence>
<evidence type="ECO:0008006" key="5">
    <source>
        <dbReference type="Google" id="ProtNLM"/>
    </source>
</evidence>
<keyword evidence="4" id="KW-1185">Reference proteome</keyword>
<evidence type="ECO:0000313" key="3">
    <source>
        <dbReference type="EMBL" id="GAA3398212.1"/>
    </source>
</evidence>
<dbReference type="Proteomes" id="UP001501676">
    <property type="component" value="Unassembled WGS sequence"/>
</dbReference>
<proteinExistence type="predicted"/>
<feature type="transmembrane region" description="Helical" evidence="2">
    <location>
        <begin position="283"/>
        <end position="302"/>
    </location>
</feature>
<organism evidence="3 4">
    <name type="scientific">Cryptosporangium minutisporangium</name>
    <dbReference type="NCBI Taxonomy" id="113569"/>
    <lineage>
        <taxon>Bacteria</taxon>
        <taxon>Bacillati</taxon>
        <taxon>Actinomycetota</taxon>
        <taxon>Actinomycetes</taxon>
        <taxon>Cryptosporangiales</taxon>
        <taxon>Cryptosporangiaceae</taxon>
        <taxon>Cryptosporangium</taxon>
    </lineage>
</organism>
<feature type="compositionally biased region" description="Basic and acidic residues" evidence="1">
    <location>
        <begin position="364"/>
        <end position="374"/>
    </location>
</feature>